<dbReference type="EMBL" id="JACBKZ010000015">
    <property type="protein sequence ID" value="KAF5930555.1"/>
    <property type="molecule type" value="Genomic_DNA"/>
</dbReference>
<name>A0A7J7FQP7_CAMSI</name>
<keyword evidence="3" id="KW-1185">Reference proteome</keyword>
<reference evidence="3" key="1">
    <citation type="journal article" date="2020" name="Nat. Commun.">
        <title>Genome assembly of wild tea tree DASZ reveals pedigree and selection history of tea varieties.</title>
        <authorList>
            <person name="Zhang W."/>
            <person name="Zhang Y."/>
            <person name="Qiu H."/>
            <person name="Guo Y."/>
            <person name="Wan H."/>
            <person name="Zhang X."/>
            <person name="Scossa F."/>
            <person name="Alseekh S."/>
            <person name="Zhang Q."/>
            <person name="Wang P."/>
            <person name="Xu L."/>
            <person name="Schmidt M.H."/>
            <person name="Jia X."/>
            <person name="Li D."/>
            <person name="Zhu A."/>
            <person name="Guo F."/>
            <person name="Chen W."/>
            <person name="Ni D."/>
            <person name="Usadel B."/>
            <person name="Fernie A.R."/>
            <person name="Wen W."/>
        </authorList>
    </citation>
    <scope>NUCLEOTIDE SEQUENCE [LARGE SCALE GENOMIC DNA]</scope>
    <source>
        <strain evidence="3">cv. G240</strain>
    </source>
</reference>
<evidence type="ECO:0000313" key="2">
    <source>
        <dbReference type="EMBL" id="KAF5930555.1"/>
    </source>
</evidence>
<reference evidence="2 3" key="2">
    <citation type="submission" date="2020-07" db="EMBL/GenBank/DDBJ databases">
        <title>Genome assembly of wild tea tree DASZ reveals pedigree and selection history of tea varieties.</title>
        <authorList>
            <person name="Zhang W."/>
        </authorList>
    </citation>
    <scope>NUCLEOTIDE SEQUENCE [LARGE SCALE GENOMIC DNA]</scope>
    <source>
        <strain evidence="3">cv. G240</strain>
        <tissue evidence="2">Leaf</tissue>
    </source>
</reference>
<feature type="compositionally biased region" description="Basic residues" evidence="1">
    <location>
        <begin position="57"/>
        <end position="66"/>
    </location>
</feature>
<evidence type="ECO:0000313" key="3">
    <source>
        <dbReference type="Proteomes" id="UP000593564"/>
    </source>
</evidence>
<feature type="region of interest" description="Disordered" evidence="1">
    <location>
        <begin position="57"/>
        <end position="110"/>
    </location>
</feature>
<dbReference type="AlphaFoldDB" id="A0A7J7FQP7"/>
<feature type="compositionally biased region" description="Acidic residues" evidence="1">
    <location>
        <begin position="98"/>
        <end position="110"/>
    </location>
</feature>
<feature type="compositionally biased region" description="Basic and acidic residues" evidence="1">
    <location>
        <begin position="72"/>
        <end position="97"/>
    </location>
</feature>
<protein>
    <submittedName>
        <fullName evidence="2">Uncharacterized protein</fullName>
    </submittedName>
</protein>
<dbReference type="Proteomes" id="UP000593564">
    <property type="component" value="Unassembled WGS sequence"/>
</dbReference>
<gene>
    <name evidence="2" type="ORF">HYC85_031428</name>
</gene>
<comment type="caution">
    <text evidence="2">The sequence shown here is derived from an EMBL/GenBank/DDBJ whole genome shotgun (WGS) entry which is preliminary data.</text>
</comment>
<organism evidence="2 3">
    <name type="scientific">Camellia sinensis</name>
    <name type="common">Tea plant</name>
    <name type="synonym">Thea sinensis</name>
    <dbReference type="NCBI Taxonomy" id="4442"/>
    <lineage>
        <taxon>Eukaryota</taxon>
        <taxon>Viridiplantae</taxon>
        <taxon>Streptophyta</taxon>
        <taxon>Embryophyta</taxon>
        <taxon>Tracheophyta</taxon>
        <taxon>Spermatophyta</taxon>
        <taxon>Magnoliopsida</taxon>
        <taxon>eudicotyledons</taxon>
        <taxon>Gunneridae</taxon>
        <taxon>Pentapetalae</taxon>
        <taxon>asterids</taxon>
        <taxon>Ericales</taxon>
        <taxon>Theaceae</taxon>
        <taxon>Camellia</taxon>
    </lineage>
</organism>
<accession>A0A7J7FQP7</accession>
<proteinExistence type="predicted"/>
<evidence type="ECO:0000256" key="1">
    <source>
        <dbReference type="SAM" id="MobiDB-lite"/>
    </source>
</evidence>
<sequence length="159" mass="18507">MGSILLPRSPCPFFETRVLHGLKRSRMSVLGIDTSNSIRVVLMAQFEARTYRRKPPKNLRYPRRTKIPPEFGTDRFWKKPDLRNETPDSADENHMLDNYDDDIETDDDEEEKKVETTLLGNQMKLKQSHLFSGGEFLRNPENWVGKGLCHSHFPTKFGL</sequence>